<keyword evidence="7" id="KW-0807">Transducer</keyword>
<evidence type="ECO:0000259" key="9">
    <source>
        <dbReference type="PROSITE" id="PS50262"/>
    </source>
</evidence>
<evidence type="ECO:0000256" key="7">
    <source>
        <dbReference type="ARBA" id="ARBA00023224"/>
    </source>
</evidence>
<dbReference type="GO" id="GO:0016493">
    <property type="term" value="F:C-C chemokine receptor activity"/>
    <property type="evidence" value="ECO:0007669"/>
    <property type="project" value="TreeGrafter"/>
</dbReference>
<dbReference type="Proteomes" id="UP000694523">
    <property type="component" value="Unplaced"/>
</dbReference>
<organism evidence="10 11">
    <name type="scientific">Neogobius melanostomus</name>
    <name type="common">round goby</name>
    <dbReference type="NCBI Taxonomy" id="47308"/>
    <lineage>
        <taxon>Eukaryota</taxon>
        <taxon>Metazoa</taxon>
        <taxon>Chordata</taxon>
        <taxon>Craniata</taxon>
        <taxon>Vertebrata</taxon>
        <taxon>Euteleostomi</taxon>
        <taxon>Actinopterygii</taxon>
        <taxon>Neopterygii</taxon>
        <taxon>Teleostei</taxon>
        <taxon>Neoteleostei</taxon>
        <taxon>Acanthomorphata</taxon>
        <taxon>Gobiaria</taxon>
        <taxon>Gobiiformes</taxon>
        <taxon>Gobioidei</taxon>
        <taxon>Gobiidae</taxon>
        <taxon>Benthophilinae</taxon>
        <taxon>Neogobiini</taxon>
        <taxon>Neogobius</taxon>
    </lineage>
</organism>
<dbReference type="PROSITE" id="PS50262">
    <property type="entry name" value="G_PROTEIN_RECEP_F1_2"/>
    <property type="match status" value="1"/>
</dbReference>
<dbReference type="AlphaFoldDB" id="A0A8C6SZB2"/>
<dbReference type="PANTHER" id="PTHR10489">
    <property type="entry name" value="CELL ADHESION MOLECULE"/>
    <property type="match status" value="1"/>
</dbReference>
<dbReference type="Ensembl" id="ENSNMLT00000014040.1">
    <property type="protein sequence ID" value="ENSNMLP00000012429.1"/>
    <property type="gene ID" value="ENSNMLG00000008448.1"/>
</dbReference>
<keyword evidence="5 8" id="KW-0472">Membrane</keyword>
<keyword evidence="3 8" id="KW-1133">Transmembrane helix</keyword>
<dbReference type="InterPro" id="IPR050119">
    <property type="entry name" value="CCR1-9-like"/>
</dbReference>
<comment type="subcellular location">
    <subcellularLocation>
        <location evidence="1">Membrane</location>
    </subcellularLocation>
</comment>
<dbReference type="SUPFAM" id="SSF81321">
    <property type="entry name" value="Family A G protein-coupled receptor-like"/>
    <property type="match status" value="1"/>
</dbReference>
<name>A0A8C6SZB2_9GOBI</name>
<proteinExistence type="predicted"/>
<feature type="transmembrane region" description="Helical" evidence="8">
    <location>
        <begin position="191"/>
        <end position="213"/>
    </location>
</feature>
<feature type="transmembrane region" description="Helical" evidence="8">
    <location>
        <begin position="270"/>
        <end position="290"/>
    </location>
</feature>
<dbReference type="InterPro" id="IPR017452">
    <property type="entry name" value="GPCR_Rhodpsn_7TM"/>
</dbReference>
<evidence type="ECO:0000313" key="11">
    <source>
        <dbReference type="Proteomes" id="UP000694523"/>
    </source>
</evidence>
<evidence type="ECO:0000256" key="8">
    <source>
        <dbReference type="SAM" id="Phobius"/>
    </source>
</evidence>
<dbReference type="InterPro" id="IPR000276">
    <property type="entry name" value="GPCR_Rhodpsn"/>
</dbReference>
<feature type="domain" description="G-protein coupled receptors family 1 profile" evidence="9">
    <location>
        <begin position="58"/>
        <end position="290"/>
    </location>
</feature>
<dbReference type="GO" id="GO:0060326">
    <property type="term" value="P:cell chemotaxis"/>
    <property type="evidence" value="ECO:0007669"/>
    <property type="project" value="TreeGrafter"/>
</dbReference>
<feature type="transmembrane region" description="Helical" evidence="8">
    <location>
        <begin position="41"/>
        <end position="65"/>
    </location>
</feature>
<evidence type="ECO:0000256" key="3">
    <source>
        <dbReference type="ARBA" id="ARBA00022989"/>
    </source>
</evidence>
<dbReference type="GO" id="GO:0006955">
    <property type="term" value="P:immune response"/>
    <property type="evidence" value="ECO:0007669"/>
    <property type="project" value="TreeGrafter"/>
</dbReference>
<keyword evidence="6" id="KW-0675">Receptor</keyword>
<keyword evidence="4" id="KW-0297">G-protein coupled receptor</keyword>
<sequence length="343" mass="39290">RPKHCCRLHADMDQLNLTTASFMNNTTSGHPPPSFSLEPRALVPAVLLSLCFLMGVPGNLAVIILKPNWQNLSKQTQYLMMNLVLSDLLCLGTLPFWIYTLLFRWTLGTVTCKIVGFLTHVQSSVLTVTALSIQRYMQITHQQRCLQFKKRLLVLMWFISVMLSIPSLVFYQMKYPGCNQIFTSEVQQVAVLLTESCVGFGLFTVIACSYIFMNKKLNQAAFFNNAFTTRLFTSIIVTFSVLWMPYLFFNIVTVGGILNKNLEIINFYHLGFNFFISVTFINSCMNPLLYANDTSCRCIMLNIVNDFSLKLHKLHVFINCLFPTAYLMYIHHTCILCIQMRGH</sequence>
<evidence type="ECO:0000256" key="1">
    <source>
        <dbReference type="ARBA" id="ARBA00004370"/>
    </source>
</evidence>
<reference evidence="10" key="1">
    <citation type="submission" date="2025-08" db="UniProtKB">
        <authorList>
            <consortium name="Ensembl"/>
        </authorList>
    </citation>
    <scope>IDENTIFICATION</scope>
</reference>
<feature type="transmembrane region" description="Helical" evidence="8">
    <location>
        <begin position="77"/>
        <end position="99"/>
    </location>
</feature>
<evidence type="ECO:0000313" key="10">
    <source>
        <dbReference type="Ensembl" id="ENSNMLP00000012429.1"/>
    </source>
</evidence>
<reference evidence="10" key="2">
    <citation type="submission" date="2025-09" db="UniProtKB">
        <authorList>
            <consortium name="Ensembl"/>
        </authorList>
    </citation>
    <scope>IDENTIFICATION</scope>
</reference>
<keyword evidence="11" id="KW-1185">Reference proteome</keyword>
<feature type="transmembrane region" description="Helical" evidence="8">
    <location>
        <begin position="105"/>
        <end position="131"/>
    </location>
</feature>
<dbReference type="Pfam" id="PF00001">
    <property type="entry name" value="7tm_1"/>
    <property type="match status" value="1"/>
</dbReference>
<keyword evidence="2 8" id="KW-0812">Transmembrane</keyword>
<dbReference type="Gene3D" id="1.20.1070.10">
    <property type="entry name" value="Rhodopsin 7-helix transmembrane proteins"/>
    <property type="match status" value="1"/>
</dbReference>
<dbReference type="GO" id="GO:0019722">
    <property type="term" value="P:calcium-mediated signaling"/>
    <property type="evidence" value="ECO:0007669"/>
    <property type="project" value="TreeGrafter"/>
</dbReference>
<dbReference type="PANTHER" id="PTHR10489:SF946">
    <property type="entry name" value="LEUKOTRIENE B4 RECEPTOR 1-LIKE"/>
    <property type="match status" value="1"/>
</dbReference>
<feature type="transmembrane region" description="Helical" evidence="8">
    <location>
        <begin position="234"/>
        <end position="258"/>
    </location>
</feature>
<dbReference type="PRINTS" id="PR00237">
    <property type="entry name" value="GPCRRHODOPSN"/>
</dbReference>
<evidence type="ECO:0000256" key="2">
    <source>
        <dbReference type="ARBA" id="ARBA00022692"/>
    </source>
</evidence>
<evidence type="ECO:0000256" key="4">
    <source>
        <dbReference type="ARBA" id="ARBA00023040"/>
    </source>
</evidence>
<accession>A0A8C6SZB2</accession>
<protein>
    <recommendedName>
        <fullName evidence="9">G-protein coupled receptors family 1 profile domain-containing protein</fullName>
    </recommendedName>
</protein>
<dbReference type="GO" id="GO:0009897">
    <property type="term" value="C:external side of plasma membrane"/>
    <property type="evidence" value="ECO:0007669"/>
    <property type="project" value="TreeGrafter"/>
</dbReference>
<feature type="transmembrane region" description="Helical" evidence="8">
    <location>
        <begin position="152"/>
        <end position="171"/>
    </location>
</feature>
<dbReference type="GO" id="GO:0007204">
    <property type="term" value="P:positive regulation of cytosolic calcium ion concentration"/>
    <property type="evidence" value="ECO:0007669"/>
    <property type="project" value="TreeGrafter"/>
</dbReference>
<evidence type="ECO:0000256" key="6">
    <source>
        <dbReference type="ARBA" id="ARBA00023170"/>
    </source>
</evidence>
<evidence type="ECO:0000256" key="5">
    <source>
        <dbReference type="ARBA" id="ARBA00023136"/>
    </source>
</evidence>
<dbReference type="GO" id="GO:0019957">
    <property type="term" value="F:C-C chemokine binding"/>
    <property type="evidence" value="ECO:0007669"/>
    <property type="project" value="TreeGrafter"/>
</dbReference>